<dbReference type="Proteomes" id="UP000298324">
    <property type="component" value="Unassembled WGS sequence"/>
</dbReference>
<dbReference type="Pfam" id="PF00149">
    <property type="entry name" value="Metallophos"/>
    <property type="match status" value="1"/>
</dbReference>
<proteinExistence type="predicted"/>
<dbReference type="InterPro" id="IPR029052">
    <property type="entry name" value="Metallo-depent_PP-like"/>
</dbReference>
<dbReference type="RefSeq" id="WP_190239810.1">
    <property type="nucleotide sequence ID" value="NZ_QFGA01000001.1"/>
</dbReference>
<keyword evidence="5" id="KW-0378">Hydrolase</keyword>
<dbReference type="Pfam" id="PF16656">
    <property type="entry name" value="Pur_ac_phosph_N"/>
    <property type="match status" value="1"/>
</dbReference>
<reference evidence="5 6" key="1">
    <citation type="journal article" date="2018" name="Environ. Microbiol.">
        <title>Novel energy conservation strategies and behaviour of Pelotomaculum schinkii driving syntrophic propionate catabolism.</title>
        <authorList>
            <person name="Hidalgo-Ahumada C.A.P."/>
            <person name="Nobu M.K."/>
            <person name="Narihiro T."/>
            <person name="Tamaki H."/>
            <person name="Liu W.T."/>
            <person name="Kamagata Y."/>
            <person name="Stams A.J.M."/>
            <person name="Imachi H."/>
            <person name="Sousa D.Z."/>
        </authorList>
    </citation>
    <scope>NUCLEOTIDE SEQUENCE [LARGE SCALE GENOMIC DNA]</scope>
    <source>
        <strain evidence="5 6">HH</strain>
    </source>
</reference>
<dbReference type="EMBL" id="QFGA01000001">
    <property type="protein sequence ID" value="TEB08063.1"/>
    <property type="molecule type" value="Genomic_DNA"/>
</dbReference>
<feature type="signal peptide" evidence="2">
    <location>
        <begin position="1"/>
        <end position="40"/>
    </location>
</feature>
<accession>A0A4Y7RGZ8</accession>
<dbReference type="GO" id="GO:0003993">
    <property type="term" value="F:acid phosphatase activity"/>
    <property type="evidence" value="ECO:0007669"/>
    <property type="project" value="InterPro"/>
</dbReference>
<dbReference type="InterPro" id="IPR004843">
    <property type="entry name" value="Calcineurin-like_PHP"/>
</dbReference>
<dbReference type="Gene3D" id="3.60.21.10">
    <property type="match status" value="1"/>
</dbReference>
<name>A0A4Y7RGZ8_9FIRM</name>
<sequence>MSPGFGYSQRNMAVRSKIMCPVLMVLAVFFCWFLSPVALAEESAAPEQIILTWTLDPAASQTITWLTPDNSPARVQYISADEFAGNFDAAQEMNAECSAFDSTHYRFKVNITGLTPETKYVYQVGREEAWSGPLSFTTASDTQEFSFLYMGDVQSGYAEWGSTLDAVYQSYPQIKFALLGGDLTDNDSDEEEWGQFLAAATVLFSRIPVMPAMGNHDGDMYLDFFALPDNGPEGLKQEFYSFDYGNAHFVVLNSNKNTDEGAKQWLQNDLQGTTKKWKFVVFHIPAYPATYDYKGIDKSIRANWVPVLEQNRVDMVFVGHQHEYMRTHPIYQEEVQTEPSYGIVYVMGNAGSKTYGGGGEFPYIAVEQTGSNYQVIDIEGDVLTLTSEQSTGELIERYMINKGDITEPGPVYRLSSQPDPAYTAGTTPDGINTMTVDDGVTGFKYFAVSITPVISHSGNETVVFTHFRNGSQLALNATRADFDQVEIAQAGFNVQPGDVIKVYIVDNLTNDTGVNPVILQ</sequence>
<feature type="domain" description="Calcineurin-like phosphoesterase" evidence="3">
    <location>
        <begin position="146"/>
        <end position="324"/>
    </location>
</feature>
<dbReference type="SUPFAM" id="SSF49363">
    <property type="entry name" value="Purple acid phosphatase, N-terminal domain"/>
    <property type="match status" value="1"/>
</dbReference>
<protein>
    <submittedName>
        <fullName evidence="5">Alkaline phosphatase</fullName>
        <ecNumber evidence="5">3.1.3.1</ecNumber>
    </submittedName>
</protein>
<dbReference type="EC" id="3.1.3.1" evidence="5"/>
<feature type="chain" id="PRO_5021464494" evidence="2">
    <location>
        <begin position="41"/>
        <end position="520"/>
    </location>
</feature>
<dbReference type="AlphaFoldDB" id="A0A4Y7RGZ8"/>
<evidence type="ECO:0000313" key="6">
    <source>
        <dbReference type="Proteomes" id="UP000298324"/>
    </source>
</evidence>
<evidence type="ECO:0000259" key="3">
    <source>
        <dbReference type="Pfam" id="PF00149"/>
    </source>
</evidence>
<evidence type="ECO:0000313" key="5">
    <source>
        <dbReference type="EMBL" id="TEB08063.1"/>
    </source>
</evidence>
<gene>
    <name evidence="5" type="primary">phoA_3</name>
    <name evidence="5" type="ORF">Psch_01618</name>
</gene>
<evidence type="ECO:0000259" key="4">
    <source>
        <dbReference type="Pfam" id="PF16656"/>
    </source>
</evidence>
<dbReference type="GO" id="GO:0004035">
    <property type="term" value="F:alkaline phosphatase activity"/>
    <property type="evidence" value="ECO:0007669"/>
    <property type="project" value="UniProtKB-EC"/>
</dbReference>
<dbReference type="InterPro" id="IPR039331">
    <property type="entry name" value="PAPs-like"/>
</dbReference>
<dbReference type="InterPro" id="IPR015914">
    <property type="entry name" value="PAPs_N"/>
</dbReference>
<organism evidence="5 6">
    <name type="scientific">Pelotomaculum schinkii</name>
    <dbReference type="NCBI Taxonomy" id="78350"/>
    <lineage>
        <taxon>Bacteria</taxon>
        <taxon>Bacillati</taxon>
        <taxon>Bacillota</taxon>
        <taxon>Clostridia</taxon>
        <taxon>Eubacteriales</taxon>
        <taxon>Desulfotomaculaceae</taxon>
        <taxon>Pelotomaculum</taxon>
    </lineage>
</organism>
<keyword evidence="1 2" id="KW-0732">Signal</keyword>
<keyword evidence="6" id="KW-1185">Reference proteome</keyword>
<dbReference type="PANTHER" id="PTHR22953">
    <property type="entry name" value="ACID PHOSPHATASE RELATED"/>
    <property type="match status" value="1"/>
</dbReference>
<evidence type="ECO:0000256" key="2">
    <source>
        <dbReference type="SAM" id="SignalP"/>
    </source>
</evidence>
<feature type="domain" description="Purple acid phosphatase N-terminal" evidence="4">
    <location>
        <begin position="46"/>
        <end position="138"/>
    </location>
</feature>
<dbReference type="SUPFAM" id="SSF56300">
    <property type="entry name" value="Metallo-dependent phosphatases"/>
    <property type="match status" value="1"/>
</dbReference>
<dbReference type="GO" id="GO:0046872">
    <property type="term" value="F:metal ion binding"/>
    <property type="evidence" value="ECO:0007669"/>
    <property type="project" value="InterPro"/>
</dbReference>
<dbReference type="Gene3D" id="2.60.40.380">
    <property type="entry name" value="Purple acid phosphatase-like, N-terminal"/>
    <property type="match status" value="1"/>
</dbReference>
<dbReference type="InterPro" id="IPR008963">
    <property type="entry name" value="Purple_acid_Pase-like_N"/>
</dbReference>
<dbReference type="PANTHER" id="PTHR22953:SF153">
    <property type="entry name" value="PURPLE ACID PHOSPHATASE"/>
    <property type="match status" value="1"/>
</dbReference>
<comment type="caution">
    <text evidence="5">The sequence shown here is derived from an EMBL/GenBank/DDBJ whole genome shotgun (WGS) entry which is preliminary data.</text>
</comment>
<evidence type="ECO:0000256" key="1">
    <source>
        <dbReference type="ARBA" id="ARBA00022729"/>
    </source>
</evidence>